<dbReference type="GO" id="GO:0048268">
    <property type="term" value="P:clathrin coat assembly"/>
    <property type="evidence" value="ECO:0007669"/>
    <property type="project" value="TreeGrafter"/>
</dbReference>
<dbReference type="Pfam" id="PF07651">
    <property type="entry name" value="ANTH"/>
    <property type="match status" value="1"/>
</dbReference>
<dbReference type="Gene3D" id="1.25.40.90">
    <property type="match status" value="1"/>
</dbReference>
<dbReference type="GO" id="GO:0006897">
    <property type="term" value="P:endocytosis"/>
    <property type="evidence" value="ECO:0007669"/>
    <property type="project" value="EnsemblFungi"/>
</dbReference>
<evidence type="ECO:0000256" key="1">
    <source>
        <dbReference type="ARBA" id="ARBA00004496"/>
    </source>
</evidence>
<dbReference type="SMART" id="SM00273">
    <property type="entry name" value="ENTH"/>
    <property type="match status" value="1"/>
</dbReference>
<dbReference type="InterPro" id="IPR008942">
    <property type="entry name" value="ENTH_VHS"/>
</dbReference>
<evidence type="ECO:0000313" key="10">
    <source>
        <dbReference type="Proteomes" id="UP000193648"/>
    </source>
</evidence>
<keyword evidence="5" id="KW-0175">Coiled coil</keyword>
<dbReference type="GO" id="GO:0032051">
    <property type="term" value="F:clathrin light chain binding"/>
    <property type="evidence" value="ECO:0007669"/>
    <property type="project" value="TreeGrafter"/>
</dbReference>
<protein>
    <submittedName>
        <fullName evidence="9">ANTH domain-domain-containing protein</fullName>
    </submittedName>
</protein>
<dbReference type="GO" id="GO:0051285">
    <property type="term" value="C:cell cortex of cell tip"/>
    <property type="evidence" value="ECO:0007669"/>
    <property type="project" value="EnsemblFungi"/>
</dbReference>
<evidence type="ECO:0000256" key="6">
    <source>
        <dbReference type="SAM" id="MobiDB-lite"/>
    </source>
</evidence>
<dbReference type="GO" id="GO:0000131">
    <property type="term" value="C:incipient cellular bud site"/>
    <property type="evidence" value="ECO:0007669"/>
    <property type="project" value="EnsemblFungi"/>
</dbReference>
<evidence type="ECO:0000256" key="2">
    <source>
        <dbReference type="ARBA" id="ARBA00010135"/>
    </source>
</evidence>
<dbReference type="Proteomes" id="UP000193648">
    <property type="component" value="Unassembled WGS sequence"/>
</dbReference>
<accession>A0A1Y2GRJ4</accession>
<dbReference type="RefSeq" id="XP_021882642.1">
    <property type="nucleotide sequence ID" value="XM_022021969.1"/>
</dbReference>
<feature type="domain" description="I/LWEQ" evidence="8">
    <location>
        <begin position="803"/>
        <end position="1047"/>
    </location>
</feature>
<dbReference type="PANTHER" id="PTHR10407:SF15">
    <property type="entry name" value="HUNTINGTIN INTERACTING PROTEIN 1"/>
    <property type="match status" value="1"/>
</dbReference>
<dbReference type="SUPFAM" id="SSF109885">
    <property type="entry name" value="I/LWEQ domain"/>
    <property type="match status" value="1"/>
</dbReference>
<dbReference type="InterPro" id="IPR035964">
    <property type="entry name" value="I/LWEQ_dom_sf"/>
</dbReference>
<feature type="coiled-coil region" evidence="5">
    <location>
        <begin position="1006"/>
        <end position="1033"/>
    </location>
</feature>
<dbReference type="GO" id="GO:0030950">
    <property type="term" value="P:establishment or maintenance of actin cytoskeleton polarity"/>
    <property type="evidence" value="ECO:0007669"/>
    <property type="project" value="EnsemblFungi"/>
</dbReference>
<dbReference type="CDD" id="cd17007">
    <property type="entry name" value="ANTH_N_Sla2p"/>
    <property type="match status" value="1"/>
</dbReference>
<dbReference type="InParanoid" id="A0A1Y2GRJ4"/>
<feature type="coiled-coil region" evidence="5">
    <location>
        <begin position="776"/>
        <end position="839"/>
    </location>
</feature>
<evidence type="ECO:0000256" key="4">
    <source>
        <dbReference type="ARBA" id="ARBA00023203"/>
    </source>
</evidence>
<proteinExistence type="inferred from homology"/>
<dbReference type="GO" id="GO:0030479">
    <property type="term" value="C:actin cortical patch"/>
    <property type="evidence" value="ECO:0007669"/>
    <property type="project" value="EnsemblFungi"/>
</dbReference>
<feature type="domain" description="ENTH" evidence="7">
    <location>
        <begin position="9"/>
        <end position="138"/>
    </location>
</feature>
<dbReference type="GO" id="GO:0080025">
    <property type="term" value="F:phosphatidylinositol-3,5-bisphosphate binding"/>
    <property type="evidence" value="ECO:0007669"/>
    <property type="project" value="TreeGrafter"/>
</dbReference>
<gene>
    <name evidence="9" type="ORF">BCR41DRAFT_335087</name>
</gene>
<dbReference type="GO" id="GO:0031097">
    <property type="term" value="C:medial cortex"/>
    <property type="evidence" value="ECO:0007669"/>
    <property type="project" value="EnsemblFungi"/>
</dbReference>
<dbReference type="GO" id="GO:0007015">
    <property type="term" value="P:actin filament organization"/>
    <property type="evidence" value="ECO:0007669"/>
    <property type="project" value="EnsemblFungi"/>
</dbReference>
<comment type="caution">
    <text evidence="9">The sequence shown here is derived from an EMBL/GenBank/DDBJ whole genome shotgun (WGS) entry which is preliminary data.</text>
</comment>
<keyword evidence="3" id="KW-0963">Cytoplasm</keyword>
<dbReference type="PROSITE" id="PS50942">
    <property type="entry name" value="ENTH"/>
    <property type="match status" value="1"/>
</dbReference>
<organism evidence="9 10">
    <name type="scientific">Lobosporangium transversale</name>
    <dbReference type="NCBI Taxonomy" id="64571"/>
    <lineage>
        <taxon>Eukaryota</taxon>
        <taxon>Fungi</taxon>
        <taxon>Fungi incertae sedis</taxon>
        <taxon>Mucoromycota</taxon>
        <taxon>Mortierellomycotina</taxon>
        <taxon>Mortierellomycetes</taxon>
        <taxon>Mortierellales</taxon>
        <taxon>Mortierellaceae</taxon>
        <taxon>Lobosporangium</taxon>
    </lineage>
</organism>
<dbReference type="GeneID" id="33563813"/>
<evidence type="ECO:0000313" key="9">
    <source>
        <dbReference type="EMBL" id="ORZ20102.1"/>
    </source>
</evidence>
<evidence type="ECO:0000256" key="3">
    <source>
        <dbReference type="ARBA" id="ARBA00022490"/>
    </source>
</evidence>
<dbReference type="GO" id="GO:0051015">
    <property type="term" value="F:actin filament binding"/>
    <property type="evidence" value="ECO:0007669"/>
    <property type="project" value="TreeGrafter"/>
</dbReference>
<dbReference type="GO" id="GO:0000147">
    <property type="term" value="P:actin cortical patch assembly"/>
    <property type="evidence" value="ECO:0007669"/>
    <property type="project" value="EnsemblFungi"/>
</dbReference>
<comment type="subcellular location">
    <subcellularLocation>
        <location evidence="1">Cytoplasm</location>
    </subcellularLocation>
</comment>
<feature type="coiled-coil region" evidence="5">
    <location>
        <begin position="305"/>
        <end position="593"/>
    </location>
</feature>
<feature type="region of interest" description="Disordered" evidence="6">
    <location>
        <begin position="265"/>
        <end position="300"/>
    </location>
</feature>
<dbReference type="SUPFAM" id="SSF48464">
    <property type="entry name" value="ENTH/VHS domain"/>
    <property type="match status" value="1"/>
</dbReference>
<dbReference type="GO" id="GO:0035615">
    <property type="term" value="F:clathrin adaptor activity"/>
    <property type="evidence" value="ECO:0007669"/>
    <property type="project" value="TreeGrafter"/>
</dbReference>
<dbReference type="InterPro" id="IPR013809">
    <property type="entry name" value="ENTH"/>
</dbReference>
<dbReference type="SMART" id="SM00307">
    <property type="entry name" value="ILWEQ"/>
    <property type="match status" value="1"/>
</dbReference>
<comment type="similarity">
    <text evidence="2">Belongs to the SLA2 family.</text>
</comment>
<dbReference type="GO" id="GO:0030136">
    <property type="term" value="C:clathrin-coated vesicle"/>
    <property type="evidence" value="ECO:0007669"/>
    <property type="project" value="TreeGrafter"/>
</dbReference>
<dbReference type="InterPro" id="IPR011417">
    <property type="entry name" value="ANTH_dom"/>
</dbReference>
<dbReference type="GO" id="GO:0043325">
    <property type="term" value="F:phosphatidylinositol-3,4-bisphosphate binding"/>
    <property type="evidence" value="ECO:0007669"/>
    <property type="project" value="TreeGrafter"/>
</dbReference>
<dbReference type="AlphaFoldDB" id="A0A1Y2GRJ4"/>
<dbReference type="InterPro" id="IPR002558">
    <property type="entry name" value="ILWEQ_dom"/>
</dbReference>
<evidence type="ECO:0000259" key="8">
    <source>
        <dbReference type="PROSITE" id="PS50945"/>
    </source>
</evidence>
<keyword evidence="10" id="KW-1185">Reference proteome</keyword>
<dbReference type="Pfam" id="PF01608">
    <property type="entry name" value="I_LWEQ"/>
    <property type="match status" value="1"/>
</dbReference>
<keyword evidence="4" id="KW-0009">Actin-binding</keyword>
<dbReference type="PANTHER" id="PTHR10407">
    <property type="entry name" value="HUNTINGTIN INTERACTING PROTEIN 1"/>
    <property type="match status" value="1"/>
</dbReference>
<reference evidence="9 10" key="1">
    <citation type="submission" date="2016-07" db="EMBL/GenBank/DDBJ databases">
        <title>Pervasive Adenine N6-methylation of Active Genes in Fungi.</title>
        <authorList>
            <consortium name="DOE Joint Genome Institute"/>
            <person name="Mondo S.J."/>
            <person name="Dannebaum R.O."/>
            <person name="Kuo R.C."/>
            <person name="Labutti K."/>
            <person name="Haridas S."/>
            <person name="Kuo A."/>
            <person name="Salamov A."/>
            <person name="Ahrendt S.R."/>
            <person name="Lipzen A."/>
            <person name="Sullivan W."/>
            <person name="Andreopoulos W.B."/>
            <person name="Clum A."/>
            <person name="Lindquist E."/>
            <person name="Daum C."/>
            <person name="Ramamoorthy G.K."/>
            <person name="Gryganskyi A."/>
            <person name="Culley D."/>
            <person name="Magnuson J.K."/>
            <person name="James T.Y."/>
            <person name="O'Malley M.A."/>
            <person name="Stajich J.E."/>
            <person name="Spatafora J.W."/>
            <person name="Visel A."/>
            <person name="Grigoriev I.V."/>
        </authorList>
    </citation>
    <scope>NUCLEOTIDE SEQUENCE [LARGE SCALE GENOMIC DNA]</scope>
    <source>
        <strain evidence="9 10">NRRL 3116</strain>
    </source>
</reference>
<dbReference type="FunCoup" id="A0A1Y2GRJ4">
    <property type="interactions" value="174"/>
</dbReference>
<dbReference type="GO" id="GO:0035841">
    <property type="term" value="C:new growing cell tip"/>
    <property type="evidence" value="ECO:0007669"/>
    <property type="project" value="EnsemblFungi"/>
</dbReference>
<dbReference type="EMBL" id="MCFF01000013">
    <property type="protein sequence ID" value="ORZ20102.1"/>
    <property type="molecule type" value="Genomic_DNA"/>
</dbReference>
<dbReference type="STRING" id="64571.A0A1Y2GRJ4"/>
<dbReference type="GO" id="GO:0034316">
    <property type="term" value="P:negative regulation of Arp2/3 complex-mediated actin nucleation"/>
    <property type="evidence" value="ECO:0007669"/>
    <property type="project" value="EnsemblFungi"/>
</dbReference>
<evidence type="ECO:0000259" key="7">
    <source>
        <dbReference type="PROSITE" id="PS50942"/>
    </source>
</evidence>
<dbReference type="InterPro" id="IPR030224">
    <property type="entry name" value="Sla2_fam"/>
</dbReference>
<dbReference type="PROSITE" id="PS50945">
    <property type="entry name" value="I_LWEQ"/>
    <property type="match status" value="1"/>
</dbReference>
<dbReference type="GO" id="GO:0035840">
    <property type="term" value="C:old growing cell tip"/>
    <property type="evidence" value="ECO:0007669"/>
    <property type="project" value="EnsemblFungi"/>
</dbReference>
<dbReference type="Gene3D" id="1.20.1410.10">
    <property type="entry name" value="I/LWEQ domain"/>
    <property type="match status" value="1"/>
</dbReference>
<sequence>MSFSARPVDREKAESELVLHIKKATNPDETAPKQKHVRACIVYTWDYRSSTSVWHAFRTQPMLGDEVQTFKALISAHKIIRDGHPVTLKDAQKEADWLDQCARSTAQYDGRGYSTLIRNYVDFLHSKLRYHANHPEFNGTFDYKEYISLRGIDDPNEGYETITDLMNLQDQIDQFQKLVFANFRPSSNNECRIAALVPLVEESYAIYKFATSMLRAMHKRTSDPEGLVLLRQRFNAQHYALIKFYYECSNLKYLTSLISVPRLPQDPPNLLGSDSPPMTPQRKPVVKETPPQTPDPDWAAQQREIAKKQREYELEQNRLQQQRELEEQQRRMEALRLQQNFEEQQRQQMERERLQREQLAREQMQRQAEGRLAELERDVLALRGQYERDQMLINQYDQRVKGLENEMQLINMNAQQQLASKDSMIQNIQEQINIWKSKYEALAKLYSQLRQEHLDLLTKFKTVQLKANSAQEAVDKMEKMQKEIKDKNLQMADMVRERDRAKNELLRWQNTQNDEIARLKRDLEMANGRVEDLGRSKSSEVGAMVAKFNREKQDLEDLANRRQREIDSLVRQVEDQKAEIERMQIENDEEKAVLESGLDETLLELATLKDSQGEQASALQARIDSMTSAQKRKLQQILDSILETCISKVEESIYNLETPTQPGNQHATPEFTLSMIEKAQTASTEFELALMQYLRTASTNDVNQIEAIRAALQLSQTLAEVMDNSKGITRLAKKDDDAEEIVRQARSSAQATQEFFTNVMSSHLGGLSPERSITTITRSNENVQAVLERLAKAAENLIPKNSQLDSSRLDLGDMVEMEMGNAARTIEEATARLQALMAKPKNDGLSTIELQVNASILESAMAMMQAIGHLIKCATISQQEIVAQGRGTSTNAAFYKKNNRWTEGLISAAKAVAMATTLLVETADGVISKTHSMEQLLVASNEVAAATAQLVAASRVKANFMSKAQDNLERASKAVTEASRALVRAVKAIMEREMKQREQEVDYQNMNAHEFKIKEMTQQVEILKLEKELTLARRVLGEMRKVSYHQSDD</sequence>
<evidence type="ECO:0000256" key="5">
    <source>
        <dbReference type="SAM" id="Coils"/>
    </source>
</evidence>
<name>A0A1Y2GRJ4_9FUNG</name>
<dbReference type="OrthoDB" id="10262320at2759"/>